<evidence type="ECO:0000259" key="10">
    <source>
        <dbReference type="Pfam" id="PF01514"/>
    </source>
</evidence>
<evidence type="ECO:0000256" key="1">
    <source>
        <dbReference type="ARBA" id="ARBA00004459"/>
    </source>
</evidence>
<keyword evidence="5 8" id="KW-0564">Palmitate</keyword>
<dbReference type="GO" id="GO:0009279">
    <property type="term" value="C:cell outer membrane"/>
    <property type="evidence" value="ECO:0007669"/>
    <property type="project" value="UniProtKB-SubCell"/>
</dbReference>
<dbReference type="Gene3D" id="3.30.70.1530">
    <property type="entry name" value="Hypothetical protein rpa1041"/>
    <property type="match status" value="1"/>
</dbReference>
<dbReference type="InterPro" id="IPR003282">
    <property type="entry name" value="T3SS_SctJ"/>
</dbReference>
<evidence type="ECO:0000256" key="7">
    <source>
        <dbReference type="ARBA" id="ARBA00023288"/>
    </source>
</evidence>
<protein>
    <recommendedName>
        <fullName evidence="8">Lipoprotein</fullName>
    </recommendedName>
</protein>
<evidence type="ECO:0000256" key="4">
    <source>
        <dbReference type="ARBA" id="ARBA00023136"/>
    </source>
</evidence>
<proteinExistence type="inferred from homology"/>
<dbReference type="Pfam" id="PF01514">
    <property type="entry name" value="YscJ_FliF"/>
    <property type="match status" value="1"/>
</dbReference>
<dbReference type="InterPro" id="IPR006182">
    <property type="entry name" value="FliF_N_dom"/>
</dbReference>
<reference evidence="11 12" key="1">
    <citation type="submission" date="2018-07" db="EMBL/GenBank/DDBJ databases">
        <title>Dyella monticola sp. nov. and Dyella psychrodurans sp. nov. isolated from monsoon evergreen broad-leaved forest soil of Dinghu Mountain, China.</title>
        <authorList>
            <person name="Gao Z."/>
            <person name="Qiu L."/>
        </authorList>
    </citation>
    <scope>NUCLEOTIDE SEQUENCE [LARGE SCALE GENOMIC DNA]</scope>
    <source>
        <strain evidence="11 12">4G-K06</strain>
    </source>
</reference>
<comment type="similarity">
    <text evidence="2 8">Belongs to the YscJ lipoprotein family.</text>
</comment>
<dbReference type="PROSITE" id="PS51257">
    <property type="entry name" value="PROKAR_LIPOPROTEIN"/>
    <property type="match status" value="1"/>
</dbReference>
<accession>A0A370X319</accession>
<keyword evidence="3 8" id="KW-0732">Signal</keyword>
<dbReference type="Proteomes" id="UP000254258">
    <property type="component" value="Unassembled WGS sequence"/>
</dbReference>
<dbReference type="PRINTS" id="PR01338">
    <property type="entry name" value="TYPE3OMKPROT"/>
</dbReference>
<feature type="domain" description="Flagellar M-ring N-terminal" evidence="10">
    <location>
        <begin position="25"/>
        <end position="183"/>
    </location>
</feature>
<feature type="region of interest" description="Disordered" evidence="9">
    <location>
        <begin position="262"/>
        <end position="296"/>
    </location>
</feature>
<keyword evidence="6 8" id="KW-0998">Cell outer membrane</keyword>
<feature type="transmembrane region" description="Helical" evidence="8">
    <location>
        <begin position="216"/>
        <end position="235"/>
    </location>
</feature>
<sequence length="296" mass="32636">MIMRKAVLIGIACLLAGCNASFRDGLDERQADDVVILLQQQGIKASKAHAKDGSWSVDVEGSAETEAGQIMQAYDRPRQSHPTLGDIFPGGSLLPSETEERIRYEYALAQELTSTLEKIDGVLTARVHVALPEKDPRRTDPEPPSASAMIRYRSDQRMDLLTPQIKRLIADSLAEGSPDNVDLLMVPVYPIARDNAIQEVKTHLGLRYRASEWTRVAMLTGLPWAVAFLLLIVMLKAMGRSSMVSFSALWQKFNDWIRHHRGGEQKAGNGSRSSYAVGGLSGLGRRKPKSAVQDDD</sequence>
<name>A0A370X319_9GAMM</name>
<dbReference type="InterPro" id="IPR045851">
    <property type="entry name" value="AMP-bd_C_sf"/>
</dbReference>
<dbReference type="AlphaFoldDB" id="A0A370X319"/>
<gene>
    <name evidence="11" type="ORF">DWU98_06460</name>
</gene>
<dbReference type="EMBL" id="QRBE01000003">
    <property type="protein sequence ID" value="RDS82789.1"/>
    <property type="molecule type" value="Genomic_DNA"/>
</dbReference>
<evidence type="ECO:0000256" key="3">
    <source>
        <dbReference type="ARBA" id="ARBA00022729"/>
    </source>
</evidence>
<organism evidence="11 12">
    <name type="scientific">Dyella monticola</name>
    <dbReference type="NCBI Taxonomy" id="1927958"/>
    <lineage>
        <taxon>Bacteria</taxon>
        <taxon>Pseudomonadati</taxon>
        <taxon>Pseudomonadota</taxon>
        <taxon>Gammaproteobacteria</taxon>
        <taxon>Lysobacterales</taxon>
        <taxon>Rhodanobacteraceae</taxon>
        <taxon>Dyella</taxon>
    </lineage>
</organism>
<evidence type="ECO:0000256" key="6">
    <source>
        <dbReference type="ARBA" id="ARBA00023237"/>
    </source>
</evidence>
<dbReference type="PANTHER" id="PTHR30046:SF2">
    <property type="entry name" value="YOP PROTEINS TRANSLOCATION LIPOPROTEIN J"/>
    <property type="match status" value="1"/>
</dbReference>
<evidence type="ECO:0000256" key="5">
    <source>
        <dbReference type="ARBA" id="ARBA00023139"/>
    </source>
</evidence>
<evidence type="ECO:0000256" key="9">
    <source>
        <dbReference type="SAM" id="MobiDB-lite"/>
    </source>
</evidence>
<keyword evidence="8" id="KW-1133">Transmembrane helix</keyword>
<keyword evidence="12" id="KW-1185">Reference proteome</keyword>
<comment type="caution">
    <text evidence="11">The sequence shown here is derived from an EMBL/GenBank/DDBJ whole genome shotgun (WGS) entry which is preliminary data.</text>
</comment>
<keyword evidence="7 8" id="KW-0449">Lipoprotein</keyword>
<dbReference type="GO" id="GO:0009306">
    <property type="term" value="P:protein secretion"/>
    <property type="evidence" value="ECO:0007669"/>
    <property type="project" value="InterPro"/>
</dbReference>
<dbReference type="Gene3D" id="3.30.300.30">
    <property type="match status" value="1"/>
</dbReference>
<comment type="subcellular location">
    <subcellularLocation>
        <location evidence="1">Cell outer membrane</location>
        <topology evidence="1">Lipid-anchor</topology>
    </subcellularLocation>
</comment>
<keyword evidence="4 8" id="KW-0472">Membrane</keyword>
<evidence type="ECO:0000313" key="12">
    <source>
        <dbReference type="Proteomes" id="UP000254258"/>
    </source>
</evidence>
<evidence type="ECO:0000256" key="8">
    <source>
        <dbReference type="RuleBase" id="RU364102"/>
    </source>
</evidence>
<dbReference type="InterPro" id="IPR043427">
    <property type="entry name" value="YscJ/FliF"/>
</dbReference>
<evidence type="ECO:0000313" key="11">
    <source>
        <dbReference type="EMBL" id="RDS82789.1"/>
    </source>
</evidence>
<evidence type="ECO:0000256" key="2">
    <source>
        <dbReference type="ARBA" id="ARBA00009509"/>
    </source>
</evidence>
<dbReference type="NCBIfam" id="TIGR02544">
    <property type="entry name" value="III_secr_YscJ"/>
    <property type="match status" value="1"/>
</dbReference>
<dbReference type="PANTHER" id="PTHR30046">
    <property type="entry name" value="FLAGELLAR M-RING PROTEIN"/>
    <property type="match status" value="1"/>
</dbReference>
<keyword evidence="8" id="KW-0812">Transmembrane</keyword>